<dbReference type="SUPFAM" id="SSF47413">
    <property type="entry name" value="lambda repressor-like DNA-binding domains"/>
    <property type="match status" value="1"/>
</dbReference>
<keyword evidence="3" id="KW-1185">Reference proteome</keyword>
<dbReference type="GO" id="GO:0003677">
    <property type="term" value="F:DNA binding"/>
    <property type="evidence" value="ECO:0007669"/>
    <property type="project" value="InterPro"/>
</dbReference>
<dbReference type="Proteomes" id="UP000002247">
    <property type="component" value="Chromosome"/>
</dbReference>
<gene>
    <name evidence="2" type="ordered locus">Srot_2128</name>
</gene>
<dbReference type="AlphaFoldDB" id="D6Z9F1"/>
<dbReference type="HOGENOM" id="CLU_2107320_0_0_11"/>
<accession>D6Z9F1</accession>
<evidence type="ECO:0000313" key="3">
    <source>
        <dbReference type="Proteomes" id="UP000002247"/>
    </source>
</evidence>
<evidence type="ECO:0000259" key="1">
    <source>
        <dbReference type="SMART" id="SM00530"/>
    </source>
</evidence>
<dbReference type="KEGG" id="srt:Srot_2128"/>
<evidence type="ECO:0000313" key="2">
    <source>
        <dbReference type="EMBL" id="ADG98581.1"/>
    </source>
</evidence>
<sequence length="115" mass="12710">MRRLADAMADNLRGLAAKRGLKYTEIAALTGIHPVHVKRLLSKETKMNVDAAHIFAHHLGTDVVALVAASLEDVPDLPTRADEEEERAAIGDEILREAIGRGENAPKKPRRWKKD</sequence>
<dbReference type="EMBL" id="CP001958">
    <property type="protein sequence ID" value="ADG98581.1"/>
    <property type="molecule type" value="Genomic_DNA"/>
</dbReference>
<name>D6Z9F1_SEGRD</name>
<dbReference type="RefSeq" id="WP_013139031.1">
    <property type="nucleotide sequence ID" value="NC_014168.1"/>
</dbReference>
<dbReference type="SMART" id="SM00530">
    <property type="entry name" value="HTH_XRE"/>
    <property type="match status" value="1"/>
</dbReference>
<reference evidence="2 3" key="1">
    <citation type="journal article" date="2010" name="Stand. Genomic Sci.">
        <title>Complete genome sequence of Segniliparus rotundus type strain (CDC 1076).</title>
        <authorList>
            <person name="Sikorski J."/>
            <person name="Lapidus A."/>
            <person name="Copeland A."/>
            <person name="Misra M."/>
            <person name="Glavina Del Rio T."/>
            <person name="Nolan M."/>
            <person name="Lucas S."/>
            <person name="Chen F."/>
            <person name="Tice H."/>
            <person name="Cheng J.F."/>
            <person name="Jando M."/>
            <person name="Schneider S."/>
            <person name="Bruce D."/>
            <person name="Goodwin L."/>
            <person name="Pitluck S."/>
            <person name="Liolios K."/>
            <person name="Mikhailova N."/>
            <person name="Pati A."/>
            <person name="Ivanova N."/>
            <person name="Mavromatis K."/>
            <person name="Chen A."/>
            <person name="Palaniappan K."/>
            <person name="Chertkov O."/>
            <person name="Land M."/>
            <person name="Hauser L."/>
            <person name="Chang Y.J."/>
            <person name="Jeffries C.D."/>
            <person name="Brettin T."/>
            <person name="Detter J.C."/>
            <person name="Han C."/>
            <person name="Rohde M."/>
            <person name="Goker M."/>
            <person name="Bristow J."/>
            <person name="Eisen J.A."/>
            <person name="Markowitz V."/>
            <person name="Hugenholtz P."/>
            <person name="Kyrpides N.C."/>
            <person name="Klenk H.P."/>
        </authorList>
    </citation>
    <scope>NUCLEOTIDE SEQUENCE [LARGE SCALE GENOMIC DNA]</scope>
    <source>
        <strain evidence="3">ATCC BAA-972 / CDC 1076 / CIP 108378 / DSM 44985 / JCM 13578</strain>
    </source>
</reference>
<protein>
    <submittedName>
        <fullName evidence="2">Helix-turn-helix domain protein</fullName>
    </submittedName>
</protein>
<dbReference type="InterPro" id="IPR001387">
    <property type="entry name" value="Cro/C1-type_HTH"/>
</dbReference>
<dbReference type="InterPro" id="IPR010982">
    <property type="entry name" value="Lambda_DNA-bd_dom_sf"/>
</dbReference>
<proteinExistence type="predicted"/>
<feature type="domain" description="HTH cro/C1-type" evidence="1">
    <location>
        <begin position="11"/>
        <end position="66"/>
    </location>
</feature>
<dbReference type="CDD" id="cd00093">
    <property type="entry name" value="HTH_XRE"/>
    <property type="match status" value="1"/>
</dbReference>
<dbReference type="Gene3D" id="1.10.260.40">
    <property type="entry name" value="lambda repressor-like DNA-binding domains"/>
    <property type="match status" value="1"/>
</dbReference>
<organism evidence="2 3">
    <name type="scientific">Segniliparus rotundus (strain ATCC BAA-972 / CDC 1076 / CIP 108378 / DSM 44985 / JCM 13578)</name>
    <dbReference type="NCBI Taxonomy" id="640132"/>
    <lineage>
        <taxon>Bacteria</taxon>
        <taxon>Bacillati</taxon>
        <taxon>Actinomycetota</taxon>
        <taxon>Actinomycetes</taxon>
        <taxon>Mycobacteriales</taxon>
        <taxon>Segniliparaceae</taxon>
        <taxon>Segniliparus</taxon>
    </lineage>
</organism>